<dbReference type="InterPro" id="IPR024990">
    <property type="entry name" value="Apc1"/>
</dbReference>
<organism evidence="6 7">
    <name type="scientific">Maudiozyma humilis</name>
    <name type="common">Sour dough yeast</name>
    <name type="synonym">Kazachstania humilis</name>
    <dbReference type="NCBI Taxonomy" id="51915"/>
    <lineage>
        <taxon>Eukaryota</taxon>
        <taxon>Fungi</taxon>
        <taxon>Dikarya</taxon>
        <taxon>Ascomycota</taxon>
        <taxon>Saccharomycotina</taxon>
        <taxon>Saccharomycetes</taxon>
        <taxon>Saccharomycetales</taxon>
        <taxon>Saccharomycetaceae</taxon>
        <taxon>Maudiozyma</taxon>
    </lineage>
</organism>
<keyword evidence="4" id="KW-0131">Cell cycle</keyword>
<feature type="compositionally biased region" description="Basic residues" evidence="5">
    <location>
        <begin position="262"/>
        <end position="273"/>
    </location>
</feature>
<evidence type="ECO:0000256" key="2">
    <source>
        <dbReference type="ARBA" id="ARBA00022618"/>
    </source>
</evidence>
<gene>
    <name evidence="6" type="ORF">DAKH74_055340</name>
</gene>
<evidence type="ECO:0000256" key="5">
    <source>
        <dbReference type="SAM" id="MobiDB-lite"/>
    </source>
</evidence>
<accession>A0AAV5S7D6</accession>
<dbReference type="Proteomes" id="UP001377567">
    <property type="component" value="Unassembled WGS sequence"/>
</dbReference>
<evidence type="ECO:0000256" key="4">
    <source>
        <dbReference type="ARBA" id="ARBA00023306"/>
    </source>
</evidence>
<name>A0AAV5S7D6_MAUHU</name>
<feature type="region of interest" description="Disordered" evidence="5">
    <location>
        <begin position="1"/>
        <end position="36"/>
    </location>
</feature>
<keyword evidence="7" id="KW-1185">Reference proteome</keyword>
<keyword evidence="2" id="KW-0132">Cell division</keyword>
<evidence type="ECO:0000313" key="7">
    <source>
        <dbReference type="Proteomes" id="UP001377567"/>
    </source>
</evidence>
<evidence type="ECO:0000256" key="1">
    <source>
        <dbReference type="ARBA" id="ARBA00010547"/>
    </source>
</evidence>
<feature type="compositionally biased region" description="Polar residues" evidence="5">
    <location>
        <begin position="239"/>
        <end position="250"/>
    </location>
</feature>
<protein>
    <submittedName>
        <fullName evidence="6">Anaphase promoting complex subunit 1</fullName>
    </submittedName>
</protein>
<evidence type="ECO:0000256" key="3">
    <source>
        <dbReference type="ARBA" id="ARBA00022776"/>
    </source>
</evidence>
<dbReference type="GO" id="GO:0051301">
    <property type="term" value="P:cell division"/>
    <property type="evidence" value="ECO:0007669"/>
    <property type="project" value="UniProtKB-KW"/>
</dbReference>
<dbReference type="GO" id="GO:0070979">
    <property type="term" value="P:protein K11-linked ubiquitination"/>
    <property type="evidence" value="ECO:0007669"/>
    <property type="project" value="TreeGrafter"/>
</dbReference>
<dbReference type="EMBL" id="BTGD01000025">
    <property type="protein sequence ID" value="GMM58917.1"/>
    <property type="molecule type" value="Genomic_DNA"/>
</dbReference>
<keyword evidence="3" id="KW-0498">Mitosis</keyword>
<dbReference type="PANTHER" id="PTHR12827">
    <property type="entry name" value="MEIOTIC CHECKPOINT REGULATOR TSG24 FAMILY MEMBER"/>
    <property type="match status" value="1"/>
</dbReference>
<reference evidence="6 7" key="1">
    <citation type="journal article" date="2023" name="Elife">
        <title>Identification of key yeast species and microbe-microbe interactions impacting larval growth of Drosophila in the wild.</title>
        <authorList>
            <person name="Mure A."/>
            <person name="Sugiura Y."/>
            <person name="Maeda R."/>
            <person name="Honda K."/>
            <person name="Sakurai N."/>
            <person name="Takahashi Y."/>
            <person name="Watada M."/>
            <person name="Katoh T."/>
            <person name="Gotoh A."/>
            <person name="Gotoh Y."/>
            <person name="Taniguchi I."/>
            <person name="Nakamura K."/>
            <person name="Hayashi T."/>
            <person name="Katayama T."/>
            <person name="Uemura T."/>
            <person name="Hattori Y."/>
        </authorList>
    </citation>
    <scope>NUCLEOTIDE SEQUENCE [LARGE SCALE GENOMIC DNA]</scope>
    <source>
        <strain evidence="6 7">KH-74</strain>
    </source>
</reference>
<feature type="region of interest" description="Disordered" evidence="5">
    <location>
        <begin position="239"/>
        <end position="287"/>
    </location>
</feature>
<proteinExistence type="inferred from homology"/>
<dbReference type="GO" id="GO:0005680">
    <property type="term" value="C:anaphase-promoting complex"/>
    <property type="evidence" value="ECO:0007669"/>
    <property type="project" value="InterPro"/>
</dbReference>
<dbReference type="GO" id="GO:0031145">
    <property type="term" value="P:anaphase-promoting complex-dependent catabolic process"/>
    <property type="evidence" value="ECO:0007669"/>
    <property type="project" value="TreeGrafter"/>
</dbReference>
<dbReference type="Gene3D" id="1.25.10.10">
    <property type="entry name" value="Leucine-rich Repeat Variant"/>
    <property type="match status" value="1"/>
</dbReference>
<dbReference type="GO" id="GO:0060090">
    <property type="term" value="F:molecular adaptor activity"/>
    <property type="evidence" value="ECO:0007669"/>
    <property type="project" value="TreeGrafter"/>
</dbReference>
<comment type="caution">
    <text evidence="6">The sequence shown here is derived from an EMBL/GenBank/DDBJ whole genome shotgun (WGS) entry which is preliminary data.</text>
</comment>
<dbReference type="PANTHER" id="PTHR12827:SF3">
    <property type="entry name" value="ANAPHASE-PROMOTING COMPLEX SUBUNIT 1"/>
    <property type="match status" value="1"/>
</dbReference>
<sequence length="1793" mass="201931">MLHNNSDILTDELDVPDNLDSSVYGMPTQESDTPTPDYQRCYKMPNNPALIEEEVWVSPDLRRVELVRRNKLIRAHTFQEPVVYAGLVQFNKGERNLVIVLQDAAQIFNLVTGEQSSVSFPFPISAAFSYSNGIVLERQQNIMLTKEDYEYKYITLTDPIAPFGLVSFPNNQEEILRNCRMVSIANSAYGNNFSVLYDNATNKLHVYYTRVLDGSSSSNGGAIPKPTDASLNRAKSNNQFAPQTHANGTTGLDHPSKSNNRALRRVLSSKRRISSTSSLTNSATTMSSLSGGNFQANINLTSTGDQYLAPNSIVPKRDISSTMNRIYSNNINGNDSNGAGAFEGDATPLKNTTLLSSHQLEDNAALSRNNAEDQLFHTILSKDLSLVKISAITLPGNVRFDTDDRFHKLCSVALNFENYQAIAFFDLEFNFSNIWAIRMEPSVINSTPFKLYGNIPEELLSLSIFNEDLFLSPDSSEPRKLKDIMPSNIALNTTEFPGTLLLTYEDDEHSFVLYNPLIDIFSMPIPLQPTQENESENSHQLIKDIFRSSPSSQLQYKKLYPTTSFLKHCFDVLKEIVPSTVFFCFLFSWQHLICQEPTTGNNMEREFEALTSIVSSLLKFYETDNEQDIDTLLLSDVAFLPLTQPESDMITILPKIIMGFHFLREEIFLNVLKSKELQLMDEYLRKAVALMGWPAEWITYYASATTTETDNKIEVKNQDESVFAHPLDEPPSIMKSLYSITGGSQIPLTPFISFSALVDSSTDSDFRISPRCFKTIRLYELIRSPDFANDYLLDILSGLEISVNEIDTYPIGVMKPIKDILRIVESTISKPDPVINMSLINRPDLIKGVQPILMNHDVPGSMPPQGKNANPFAPPYEPNVSEKKYPKSVIDVMLDVIMPTESEHHPKTADMESMVDKPAWSLVKQSKKVNEVELKENSDLIFSTDQRFKDAVNMLNNTIPQKIHFLTTSTEYTKILTKKKIYLKIIALRLATSGIGNGAIMYGVHSPLSTQKWENPDICTTIIFPNGSRLKITPDEVTESVQEWTHFHTGVSSGLKISPNSSDITGGWIEYNRPPKLDARFGGFLLGLGLNGHLANLEEWHIYNYLSPKITFVSIGLLLGLCASNRKSKDYKLIKVLSVHIVALLPIGSNDLNINVEVQIAGLVGLGLVLQGSQNSRISMALLREMKSLIKIQDEYKAVETYRIGVGISIGLINLGYGDSYNGSRISDDELSSDTKKGKPFYDEFKEKLNENNYGEDKLIDELLSIINENSEKEMSWIAEDSQIGCIICLAFLFLKTNNQKIASSININRINDSIIIRPDLYMYREWMYYMIMWDSIDYSLEFILRGINPDDLKGNVDSGNLPVYYSIAGRVLAIGMRYASSNRLKVRNNLLTLIDTFLPFYQYTKSVTETFGGSADFKLAIKGINVLLNTLLVSSSMVMCASGDIEVLRRVRYLHEVVTGRFSDMYKPMPTTTSANASMEDATMSVTDLDGQANANANQQSTSNEFENELDNDDAEALGEEGVEEHMKNRIREEIENENHYGKYMTTNMALGFLFLGSGQYALRTSSLEDVAYIILAILPLYMEPYPFQELKHFWSLSVESRCLVIKDSITEKPINGVFVEVTSETGLTSAGDIMHETQTLKTPCLLPDLRAIVQIKTKMDRFYPLELNFDTERTAVDYFKNGTFVYILRKTEEEHVYRSVEDVQTALSEKMEQYNSTGKTSISERSTSQDVLHKDPVMMELKSKLAEVKTSTFTQSDNYNIELLCSDEYSGHVADYNIETWRAKHPSDSNQ</sequence>
<evidence type="ECO:0000313" key="6">
    <source>
        <dbReference type="EMBL" id="GMM58917.1"/>
    </source>
</evidence>
<feature type="compositionally biased region" description="Low complexity" evidence="5">
    <location>
        <begin position="274"/>
        <end position="287"/>
    </location>
</feature>
<dbReference type="InterPro" id="IPR011989">
    <property type="entry name" value="ARM-like"/>
</dbReference>
<dbReference type="GO" id="GO:0007091">
    <property type="term" value="P:metaphase/anaphase transition of mitotic cell cycle"/>
    <property type="evidence" value="ECO:0007669"/>
    <property type="project" value="TreeGrafter"/>
</dbReference>
<comment type="similarity">
    <text evidence="1">Belongs to the APC1 family.</text>
</comment>